<comment type="caution">
    <text evidence="3">The sequence shown here is derived from an EMBL/GenBank/DDBJ whole genome shotgun (WGS) entry which is preliminary data.</text>
</comment>
<keyword evidence="4" id="KW-1185">Reference proteome</keyword>
<evidence type="ECO:0000259" key="2">
    <source>
        <dbReference type="Pfam" id="PF20041"/>
    </source>
</evidence>
<dbReference type="RefSeq" id="WP_140512081.1">
    <property type="nucleotide sequence ID" value="NZ_RCZH01000034.1"/>
</dbReference>
<feature type="domain" description="DUF6443" evidence="2">
    <location>
        <begin position="31"/>
        <end position="174"/>
    </location>
</feature>
<reference evidence="3 4" key="1">
    <citation type="journal article" date="2019" name="Environ. Microbiol.">
        <title>Species interactions and distinct microbial communities in high Arctic permafrost affected cryosols are associated with the CH4 and CO2 gas fluxes.</title>
        <authorList>
            <person name="Altshuler I."/>
            <person name="Hamel J."/>
            <person name="Turney S."/>
            <person name="Magnuson E."/>
            <person name="Levesque R."/>
            <person name="Greer C."/>
            <person name="Whyte L.G."/>
        </authorList>
    </citation>
    <scope>NUCLEOTIDE SEQUENCE [LARGE SCALE GENOMIC DNA]</scope>
    <source>
        <strain evidence="3 4">42</strain>
    </source>
</reference>
<evidence type="ECO:0000313" key="3">
    <source>
        <dbReference type="EMBL" id="TPG29773.1"/>
    </source>
</evidence>
<dbReference type="PANTHER" id="PTHR32305:SF15">
    <property type="entry name" value="PROTEIN RHSA-RELATED"/>
    <property type="match status" value="1"/>
</dbReference>
<feature type="signal peptide" evidence="1">
    <location>
        <begin position="1"/>
        <end position="20"/>
    </location>
</feature>
<keyword evidence="1" id="KW-0732">Signal</keyword>
<sequence>MKKYISIIILLLVAIPGINAQTFSDDNFIYTAAPKKKVQSFNFSTLTKDDINQSVTYFDGLGRPVQTTAINQGDTDGVITNIDIITPIEYDSFGRQVKGYLPYPLTNSTTSYARIAMASSLTTLSGVYNTTKYENTTNPFSEKRLEASPLNRLLEQAAPGNDWALANTKKNTIKLDYQINTTADAVRLYKATTSWNVTNLSYDITFSDVGSYAQYELYKMVTFDENSGVSPTEKAGSTVEFKNKEGQVVLKRTYDATVNHDTYYVYDMYGNLTYVIPPLASGTISTNVLNGLCYQYKYDDRNRLAAKKLPGKQWDFIVYDKLNRPVATGPAFSPWGDGTIGVLITEYDTFGRITQTGWKVLSVSESTRSTWQANINGGINPFVLGTNDVLTKNYYDNYSFTGAQIPPSTIELQTVLTNVKTLPTGSWIRTLTIPTATLGETNTIFYDEYARPIQTYSVNYLTGSTVNSTNLDFSGKIIYSITKHKRTSASTDTTIREDFKYSPQDRLQIRTHQIGAGGIKELMAANRYDNLGKLMSKRVGDTNVTGTAGLQKVDYTYNIRGWLTEINKTANLQQGADPRDLFAFKINYNKVEGNAGFAKALYNGNIAETFWSSGLDAPNISRGYGYQYDQLNRLKNASYQAPLLADNQNYFGEIMDYDKNGNITKLQRKYRTGTTLSPYAGDLDNLGYFYKTDSNQLMKVTDATNIPGGFTDDSNGTNDTADDYNYDLNGNLIKDDNKGITTISYNHFNLPRKITFGTKGSIEYIYNAAGQKLQKIVIDGIKPTVTTDYLGGFQYKDNNLEFFSTAEGYVKSISNVLSYVFQYKDHLGNIKANYTKNPVTKVLEIIDEDNYYPFGLKHVISFISLPPSDNKYKFNGKELQDEMIGGNQLNLYDYGARNYDPALGRWMNIDPLSEISRRNSPYNYALNNPVFFIDPNGMADASHRENYNSQNKGLTPTPEIQGLKGFLPERWTGDTGSSDNDPPNYAATGGESFVDCTTGETYQGNADGTWAQAIALESVTVGQSSSVGSGDYGWNDGSAESFWREDVPISSSFHTFFNGLNDGDKSQIGLGAGMLALDILTLGEGSIALKASGKTVETYALTARASGYYPVMTRGFKSATELVYLEAGEVWKYGITKNPLTRYSQTFLRNLGEHGVQYTKIFESTVRSEAATVEKMMIQQYEAIHGVLTPGNKVRF</sequence>
<dbReference type="NCBIfam" id="TIGR03696">
    <property type="entry name" value="Rhs_assc_core"/>
    <property type="match status" value="1"/>
</dbReference>
<dbReference type="InterPro" id="IPR022385">
    <property type="entry name" value="Rhs_assc_core"/>
</dbReference>
<proteinExistence type="predicted"/>
<dbReference type="AlphaFoldDB" id="A0A502DWL4"/>
<dbReference type="Pfam" id="PF20041">
    <property type="entry name" value="DUF6443"/>
    <property type="match status" value="1"/>
</dbReference>
<evidence type="ECO:0000256" key="1">
    <source>
        <dbReference type="SAM" id="SignalP"/>
    </source>
</evidence>
<evidence type="ECO:0000313" key="4">
    <source>
        <dbReference type="Proteomes" id="UP000319700"/>
    </source>
</evidence>
<protein>
    <submittedName>
        <fullName evidence="3">Type IV secretion protein Rhs</fullName>
    </submittedName>
</protein>
<gene>
    <name evidence="3" type="ORF">EAH81_27455</name>
</gene>
<dbReference type="Proteomes" id="UP000319700">
    <property type="component" value="Unassembled WGS sequence"/>
</dbReference>
<dbReference type="PANTHER" id="PTHR32305">
    <property type="match status" value="1"/>
</dbReference>
<dbReference type="InterPro" id="IPR050708">
    <property type="entry name" value="T6SS_VgrG/RHS"/>
</dbReference>
<organism evidence="3 4">
    <name type="scientific">Flavobacterium pectinovorum</name>
    <dbReference type="NCBI Taxonomy" id="29533"/>
    <lineage>
        <taxon>Bacteria</taxon>
        <taxon>Pseudomonadati</taxon>
        <taxon>Bacteroidota</taxon>
        <taxon>Flavobacteriia</taxon>
        <taxon>Flavobacteriales</taxon>
        <taxon>Flavobacteriaceae</taxon>
        <taxon>Flavobacterium</taxon>
    </lineage>
</organism>
<accession>A0A502DWL4</accession>
<feature type="chain" id="PRO_5021248635" evidence="1">
    <location>
        <begin position="21"/>
        <end position="1196"/>
    </location>
</feature>
<name>A0A502DWL4_9FLAO</name>
<dbReference type="EMBL" id="RCZH01000034">
    <property type="protein sequence ID" value="TPG29773.1"/>
    <property type="molecule type" value="Genomic_DNA"/>
</dbReference>
<dbReference type="OrthoDB" id="2972467at2"/>
<dbReference type="InterPro" id="IPR045619">
    <property type="entry name" value="DUF6443"/>
</dbReference>
<dbReference type="Gene3D" id="2.180.10.10">
    <property type="entry name" value="RHS repeat-associated core"/>
    <property type="match status" value="1"/>
</dbReference>